<feature type="transmembrane region" description="Helical" evidence="10">
    <location>
        <begin position="169"/>
        <end position="189"/>
    </location>
</feature>
<evidence type="ECO:0000256" key="6">
    <source>
        <dbReference type="ARBA" id="ARBA00022692"/>
    </source>
</evidence>
<evidence type="ECO:0000256" key="1">
    <source>
        <dbReference type="ARBA" id="ARBA00004429"/>
    </source>
</evidence>
<name>A0A931PUX3_FIMGI</name>
<keyword evidence="8 10" id="KW-0472">Membrane</keyword>
<evidence type="ECO:0000256" key="10">
    <source>
        <dbReference type="SAM" id="Phobius"/>
    </source>
</evidence>
<accession>A0A931PUX3</accession>
<dbReference type="PANTHER" id="PTHR30012">
    <property type="entry name" value="GENERAL SECRETION PATHWAY PROTEIN"/>
    <property type="match status" value="1"/>
</dbReference>
<feature type="domain" description="Type II secretion system protein GspF" evidence="11">
    <location>
        <begin position="67"/>
        <end position="190"/>
    </location>
</feature>
<evidence type="ECO:0000256" key="2">
    <source>
        <dbReference type="ARBA" id="ARBA00005745"/>
    </source>
</evidence>
<dbReference type="GO" id="GO:0005886">
    <property type="term" value="C:plasma membrane"/>
    <property type="evidence" value="ECO:0007669"/>
    <property type="project" value="UniProtKB-SubCell"/>
</dbReference>
<evidence type="ECO:0000259" key="11">
    <source>
        <dbReference type="Pfam" id="PF00482"/>
    </source>
</evidence>
<reference evidence="12" key="1">
    <citation type="submission" date="2020-07" db="EMBL/GenBank/DDBJ databases">
        <title>Huge and variable diversity of episymbiotic CPR bacteria and DPANN archaea in groundwater ecosystems.</title>
        <authorList>
            <person name="He C.Y."/>
            <person name="Keren R."/>
            <person name="Whittaker M."/>
            <person name="Farag I.F."/>
            <person name="Doudna J."/>
            <person name="Cate J.H.D."/>
            <person name="Banfield J.F."/>
        </authorList>
    </citation>
    <scope>NUCLEOTIDE SEQUENCE</scope>
    <source>
        <strain evidence="12">NC_groundwater_17_Pr7_B-0.1um_64_12</strain>
    </source>
</reference>
<dbReference type="Proteomes" id="UP000727962">
    <property type="component" value="Unassembled WGS sequence"/>
</dbReference>
<feature type="transmembrane region" description="Helical" evidence="10">
    <location>
        <begin position="374"/>
        <end position="394"/>
    </location>
</feature>
<dbReference type="AlphaFoldDB" id="A0A931PUX3"/>
<organism evidence="12 13">
    <name type="scientific">Fimbriimonas ginsengisoli</name>
    <dbReference type="NCBI Taxonomy" id="1005039"/>
    <lineage>
        <taxon>Bacteria</taxon>
        <taxon>Bacillati</taxon>
        <taxon>Armatimonadota</taxon>
        <taxon>Fimbriimonadia</taxon>
        <taxon>Fimbriimonadales</taxon>
        <taxon>Fimbriimonadaceae</taxon>
        <taxon>Fimbriimonas</taxon>
    </lineage>
</organism>
<evidence type="ECO:0000256" key="7">
    <source>
        <dbReference type="ARBA" id="ARBA00022989"/>
    </source>
</evidence>
<dbReference type="GO" id="GO:0009306">
    <property type="term" value="P:protein secretion"/>
    <property type="evidence" value="ECO:0007669"/>
    <property type="project" value="InterPro"/>
</dbReference>
<sequence length="401" mass="44475">MPFYAYTAIDASGRTVRATIEADSEQLVLGKLRDQSMHCTDIREVRGKSKNRALGPKKIKLKALVVFSRQFATMIDAGIPILRCLEILVGQAKDPLFRQVLEQVMIDVKGGLSLNDAMLKHPTVFNKLYVNMIRAAELGGILDQILDRLAGFLEYEAEVRGKIKGAMTYPVLVLIFSQIMLFALFSFVLPKFKDIFTGMDVELPPITAGLFALGDFMAAYWWLIIVGMVGAFFALKVWIKTPQGRYQFDSFKLRVPIAGELSLKMSVARFSRTFGTLISSGVPMMRSLEIVGETLGNVVLAEAIEQTRMSIREGQKLSVPLQESGLFPTMVTCMIDVGEESGRLPEMLVKVAEFYDTEVEATVKGLTSLIEPMLIIFMGVVVGFIAISIMTPIFKLVSSIK</sequence>
<evidence type="ECO:0000256" key="8">
    <source>
        <dbReference type="ARBA" id="ARBA00023136"/>
    </source>
</evidence>
<dbReference type="PANTHER" id="PTHR30012:SF0">
    <property type="entry name" value="TYPE II SECRETION SYSTEM PROTEIN F-RELATED"/>
    <property type="match status" value="1"/>
</dbReference>
<comment type="subcellular location">
    <subcellularLocation>
        <location evidence="1">Cell inner membrane</location>
        <topology evidence="1">Multi-pass membrane protein</topology>
    </subcellularLocation>
    <subcellularLocation>
        <location evidence="9">Cell membrane</location>
        <topology evidence="9">Multi-pass membrane protein</topology>
    </subcellularLocation>
</comment>
<dbReference type="EMBL" id="JACOSL010000004">
    <property type="protein sequence ID" value="MBI1755640.1"/>
    <property type="molecule type" value="Genomic_DNA"/>
</dbReference>
<gene>
    <name evidence="12" type="ORF">HYR64_00855</name>
</gene>
<comment type="similarity">
    <text evidence="2 9">Belongs to the GSP F family.</text>
</comment>
<evidence type="ECO:0000256" key="4">
    <source>
        <dbReference type="ARBA" id="ARBA00022475"/>
    </source>
</evidence>
<evidence type="ECO:0000256" key="3">
    <source>
        <dbReference type="ARBA" id="ARBA00022448"/>
    </source>
</evidence>
<keyword evidence="3 9" id="KW-0813">Transport</keyword>
<dbReference type="PROSITE" id="PS00874">
    <property type="entry name" value="T2SP_F"/>
    <property type="match status" value="1"/>
</dbReference>
<evidence type="ECO:0000256" key="9">
    <source>
        <dbReference type="RuleBase" id="RU003923"/>
    </source>
</evidence>
<keyword evidence="7 10" id="KW-1133">Transmembrane helix</keyword>
<keyword evidence="5" id="KW-0997">Cell inner membrane</keyword>
<dbReference type="InterPro" id="IPR042094">
    <property type="entry name" value="T2SS_GspF_sf"/>
</dbReference>
<evidence type="ECO:0000256" key="5">
    <source>
        <dbReference type="ARBA" id="ARBA00022519"/>
    </source>
</evidence>
<dbReference type="InterPro" id="IPR018076">
    <property type="entry name" value="T2SS_GspF_dom"/>
</dbReference>
<feature type="transmembrane region" description="Helical" evidence="10">
    <location>
        <begin position="219"/>
        <end position="239"/>
    </location>
</feature>
<dbReference type="InterPro" id="IPR003004">
    <property type="entry name" value="GspF/PilC"/>
</dbReference>
<dbReference type="InterPro" id="IPR001992">
    <property type="entry name" value="T2SS_GspF/T4SS_PilC_CS"/>
</dbReference>
<keyword evidence="6 9" id="KW-0812">Transmembrane</keyword>
<protein>
    <submittedName>
        <fullName evidence="12">Type II secretion system F family protein</fullName>
    </submittedName>
</protein>
<dbReference type="Gene3D" id="1.20.81.30">
    <property type="entry name" value="Type II secretion system (T2SS), domain F"/>
    <property type="match status" value="2"/>
</dbReference>
<dbReference type="Pfam" id="PF00482">
    <property type="entry name" value="T2SSF"/>
    <property type="match status" value="2"/>
</dbReference>
<feature type="domain" description="Type II secretion system protein GspF" evidence="11">
    <location>
        <begin position="270"/>
        <end position="392"/>
    </location>
</feature>
<comment type="caution">
    <text evidence="12">The sequence shown here is derived from an EMBL/GenBank/DDBJ whole genome shotgun (WGS) entry which is preliminary data.</text>
</comment>
<dbReference type="FunFam" id="1.20.81.30:FF:000001">
    <property type="entry name" value="Type II secretion system protein F"/>
    <property type="match status" value="2"/>
</dbReference>
<evidence type="ECO:0000313" key="12">
    <source>
        <dbReference type="EMBL" id="MBI1755640.1"/>
    </source>
</evidence>
<proteinExistence type="inferred from homology"/>
<evidence type="ECO:0000313" key="13">
    <source>
        <dbReference type="Proteomes" id="UP000727962"/>
    </source>
</evidence>
<dbReference type="PRINTS" id="PR00812">
    <property type="entry name" value="BCTERIALGSPF"/>
</dbReference>
<keyword evidence="4" id="KW-1003">Cell membrane</keyword>